<dbReference type="EMBL" id="AOPO01000002">
    <property type="protein sequence ID" value="ELY22354.1"/>
    <property type="molecule type" value="Genomic_DNA"/>
</dbReference>
<dbReference type="FunFam" id="3.90.1150.10:FF:000007">
    <property type="entry name" value="Glycine dehydrogenase (decarboxylating), mitochondrial"/>
    <property type="match status" value="1"/>
</dbReference>
<accession>L9UBU9</accession>
<evidence type="ECO:0000256" key="3">
    <source>
        <dbReference type="ARBA" id="ARBA00010756"/>
    </source>
</evidence>
<comment type="subunit">
    <text evidence="4 8">The glycine cleavage system is composed of four proteins: P, T, L and H.</text>
</comment>
<dbReference type="InterPro" id="IPR003437">
    <property type="entry name" value="GcvP"/>
</dbReference>
<sequence>MAGSSLNALHGSLLTSGIFFMSLETRRLAELADHDAFIKRHNGPSQDDVATMLKALNMQHMEDLIEQTVPSDIRLGHELALDEPRSESEALEYLAQLARQNRVAKSYIGQGYYGTHMPAVIQRNVLENPGWYTAYTPYQPEISQGRLEGLLNFQQVVMDLTGMELANASLLDEATAAAEAMALCKRGNKKSKSNAFFVADDVFPQTLDVVKTRAEFFGFELITGPAEELASHDVFGALVQYPSASGEVRDLAPLLSAAAERNIMTCVASDLLSLVLLKEPGQLGADIVVGNSQRFGVPMGFGGPHAAFFATSDKLKRSIPGRIIGVSKDSRGNTALRMAMQTREQHIRREKATSNICTAQALLANIAGFYATYHGAEGLRKIAGRVHRLATLLAEGLKQAGVSLAHDSWFDTLRLTGVDAGKIHGRAMTHDINLHYFGNGDVGISLDETTTAHDVATLFDVLLGDEHGLAVAVLDEQVVASGASGIPTACQRESDFLSHPTFNRYRSETEMLRYLKRLENKDLSLAHAMIPLGSCTMKLNATSEMIPVSWPSFAHLHPFAPRDQVAGYHQMIDELSAFLVEVTGYDHLSMQPNSGAQGEYAGLVAIRRYQAAQGEGHRDVCLIPSSAHGTNPASAAMVQMKVVVVECDQNGNIDIADLRAKTEQHSDKLSAIMLTYPSTHGVFETSVREACKIVHDNGGQVYIDGANMNAQVGLTRPGDFGGDVSHLNLHKTFCIPHGGGGPGMGPIGVKAHLVPYVSNHVVTPINGVNTDSGAVSAAAFGSASILPISWAYIKMMGARGLREATELAILNANYIAKRLEAAFPILYRGQNGTVAHECIIDIRPLKAASGISEEDIAKRLMDYGFHAPTMSFPVPGTLMIEPTESESLYEIDRFCDAMIAIRDEIARVESGEWPLDNNPLVNAPHTQADLMDSDWQRPYDRQLAAFPTAAVQAAKYWPAVNRVDNVFGDRQLICSCPSIDEYRN</sequence>
<dbReference type="Pfam" id="PF02347">
    <property type="entry name" value="GDC-P"/>
    <property type="match status" value="2"/>
</dbReference>
<keyword evidence="5 8" id="KW-0663">Pyridoxal phosphate</keyword>
<protein>
    <recommendedName>
        <fullName evidence="8">Glycine dehydrogenase (decarboxylating)</fullName>
        <ecNumber evidence="8">1.4.4.2</ecNumber>
    </recommendedName>
    <alternativeName>
        <fullName evidence="8">Glycine cleavage system P-protein</fullName>
    </alternativeName>
    <alternativeName>
        <fullName evidence="8">Glycine decarboxylase</fullName>
    </alternativeName>
    <alternativeName>
        <fullName evidence="8">Glycine dehydrogenase (aminomethyl-transferring)</fullName>
    </alternativeName>
</protein>
<feature type="domain" description="Glycine cleavage system P-protein N-terminal" evidence="10">
    <location>
        <begin position="504"/>
        <end position="754"/>
    </location>
</feature>
<dbReference type="InterPro" id="IPR015422">
    <property type="entry name" value="PyrdxlP-dep_Trfase_small"/>
</dbReference>
<dbReference type="SUPFAM" id="SSF53383">
    <property type="entry name" value="PLP-dependent transferases"/>
    <property type="match status" value="2"/>
</dbReference>
<comment type="caution">
    <text evidence="12">The sequence shown here is derived from an EMBL/GenBank/DDBJ whole genome shotgun (WGS) entry which is preliminary data.</text>
</comment>
<dbReference type="InterPro" id="IPR049316">
    <property type="entry name" value="GDC-P_C"/>
</dbReference>
<reference evidence="12 13" key="1">
    <citation type="journal article" date="2013" name="Genome Announc.">
        <title>Draft Genome of the Marine Gammaproteobacterium Halomonas titanicae.</title>
        <authorList>
            <person name="Sanchez-Porro C."/>
            <person name="de la Haba R.R."/>
            <person name="Cruz-Hernandez N."/>
            <person name="Gonzalez J.M."/>
            <person name="Reyes-Guirao C."/>
            <person name="Navarro-Sampedro L."/>
            <person name="Carballo M."/>
            <person name="Ventosa A."/>
        </authorList>
    </citation>
    <scope>NUCLEOTIDE SEQUENCE [LARGE SCALE GENOMIC DNA]</scope>
    <source>
        <strain evidence="12 13">BH1</strain>
    </source>
</reference>
<dbReference type="PANTHER" id="PTHR11773:SF13">
    <property type="entry name" value="GLYCINE DEHYDROGENASE (DECARBOXYLATING)"/>
    <property type="match status" value="1"/>
</dbReference>
<dbReference type="CDD" id="cd00613">
    <property type="entry name" value="GDC-P"/>
    <property type="match status" value="2"/>
</dbReference>
<dbReference type="Gene3D" id="3.90.1150.10">
    <property type="entry name" value="Aspartate Aminotransferase, domain 1"/>
    <property type="match status" value="2"/>
</dbReference>
<dbReference type="Pfam" id="PF21478">
    <property type="entry name" value="GcvP2_C"/>
    <property type="match status" value="1"/>
</dbReference>
<dbReference type="GO" id="GO:0004375">
    <property type="term" value="F:glycine dehydrogenase (decarboxylating) activity"/>
    <property type="evidence" value="ECO:0007669"/>
    <property type="project" value="UniProtKB-EC"/>
</dbReference>
<dbReference type="GO" id="GO:0005960">
    <property type="term" value="C:glycine cleavage complex"/>
    <property type="evidence" value="ECO:0007669"/>
    <property type="project" value="TreeGrafter"/>
</dbReference>
<evidence type="ECO:0000256" key="7">
    <source>
        <dbReference type="ARBA" id="ARBA00049026"/>
    </source>
</evidence>
<evidence type="ECO:0000256" key="4">
    <source>
        <dbReference type="ARBA" id="ARBA00011690"/>
    </source>
</evidence>
<evidence type="ECO:0000313" key="13">
    <source>
        <dbReference type="Proteomes" id="UP000011651"/>
    </source>
</evidence>
<evidence type="ECO:0000256" key="2">
    <source>
        <dbReference type="ARBA" id="ARBA00003788"/>
    </source>
</evidence>
<name>L9UBU9_9GAMM</name>
<feature type="domain" description="Glycine cleavage system P-protein N-terminal" evidence="10">
    <location>
        <begin position="39"/>
        <end position="462"/>
    </location>
</feature>
<keyword evidence="6 8" id="KW-0560">Oxidoreductase</keyword>
<evidence type="ECO:0000256" key="1">
    <source>
        <dbReference type="ARBA" id="ARBA00001933"/>
    </source>
</evidence>
<dbReference type="InterPro" id="IPR020581">
    <property type="entry name" value="GDC_P"/>
</dbReference>
<dbReference type="GO" id="GO:0019464">
    <property type="term" value="P:glycine decarboxylation via glycine cleavage system"/>
    <property type="evidence" value="ECO:0007669"/>
    <property type="project" value="UniProtKB-UniRule"/>
</dbReference>
<feature type="domain" description="Glycine dehydrogenase C-terminal" evidence="11">
    <location>
        <begin position="804"/>
        <end position="925"/>
    </location>
</feature>
<dbReference type="EC" id="1.4.4.2" evidence="8"/>
<dbReference type="InterPro" id="IPR015424">
    <property type="entry name" value="PyrdxlP-dep_Trfase"/>
</dbReference>
<dbReference type="InterPro" id="IPR015421">
    <property type="entry name" value="PyrdxlP-dep_Trfase_major"/>
</dbReference>
<dbReference type="AlphaFoldDB" id="L9UBU9"/>
<gene>
    <name evidence="8" type="primary">gcvP</name>
    <name evidence="12" type="ORF">HALTITAN_0935</name>
</gene>
<dbReference type="GO" id="GO:0016594">
    <property type="term" value="F:glycine binding"/>
    <property type="evidence" value="ECO:0007669"/>
    <property type="project" value="TreeGrafter"/>
</dbReference>
<dbReference type="NCBIfam" id="TIGR00461">
    <property type="entry name" value="gcvP"/>
    <property type="match status" value="1"/>
</dbReference>
<organism evidence="12 13">
    <name type="scientific">Vreelandella titanicae BH1</name>
    <dbReference type="NCBI Taxonomy" id="1204738"/>
    <lineage>
        <taxon>Bacteria</taxon>
        <taxon>Pseudomonadati</taxon>
        <taxon>Pseudomonadota</taxon>
        <taxon>Gammaproteobacteria</taxon>
        <taxon>Oceanospirillales</taxon>
        <taxon>Halomonadaceae</taxon>
        <taxon>Vreelandella</taxon>
    </lineage>
</organism>
<dbReference type="GO" id="GO:0030170">
    <property type="term" value="F:pyridoxal phosphate binding"/>
    <property type="evidence" value="ECO:0007669"/>
    <property type="project" value="TreeGrafter"/>
</dbReference>
<dbReference type="PATRIC" id="fig|1204738.3.peg.1418"/>
<dbReference type="HAMAP" id="MF_00711">
    <property type="entry name" value="GcvP"/>
    <property type="match status" value="1"/>
</dbReference>
<dbReference type="Proteomes" id="UP000011651">
    <property type="component" value="Unassembled WGS sequence"/>
</dbReference>
<feature type="modified residue" description="N6-(pyridoxal phosphate)lysine" evidence="8 9">
    <location>
        <position position="731"/>
    </location>
</feature>
<proteinExistence type="inferred from homology"/>
<evidence type="ECO:0000313" key="12">
    <source>
        <dbReference type="EMBL" id="ELY22354.1"/>
    </source>
</evidence>
<evidence type="ECO:0000256" key="9">
    <source>
        <dbReference type="PIRSR" id="PIRSR603437-50"/>
    </source>
</evidence>
<dbReference type="GO" id="GO:0005829">
    <property type="term" value="C:cytosol"/>
    <property type="evidence" value="ECO:0007669"/>
    <property type="project" value="TreeGrafter"/>
</dbReference>
<dbReference type="FunFam" id="3.40.640.10:FF:000005">
    <property type="entry name" value="Glycine dehydrogenase (decarboxylating), mitochondrial"/>
    <property type="match status" value="1"/>
</dbReference>
<comment type="similarity">
    <text evidence="3 8">Belongs to the GcvP family.</text>
</comment>
<evidence type="ECO:0000256" key="8">
    <source>
        <dbReference type="HAMAP-Rule" id="MF_00711"/>
    </source>
</evidence>
<dbReference type="InterPro" id="IPR049315">
    <property type="entry name" value="GDC-P_N"/>
</dbReference>
<evidence type="ECO:0000259" key="10">
    <source>
        <dbReference type="Pfam" id="PF02347"/>
    </source>
</evidence>
<dbReference type="FunFam" id="3.40.640.10:FF:000007">
    <property type="entry name" value="glycine dehydrogenase (Decarboxylating), mitochondrial"/>
    <property type="match status" value="1"/>
</dbReference>
<comment type="function">
    <text evidence="2 8">The glycine cleavage system catalyzes the degradation of glycine. The P protein binds the alpha-amino group of glycine through its pyridoxal phosphate cofactor; CO(2) is released and the remaining methylamine moiety is then transferred to the lipoamide cofactor of the H protein.</text>
</comment>
<evidence type="ECO:0000259" key="11">
    <source>
        <dbReference type="Pfam" id="PF21478"/>
    </source>
</evidence>
<comment type="cofactor">
    <cofactor evidence="1 8 9">
        <name>pyridoxal 5'-phosphate</name>
        <dbReference type="ChEBI" id="CHEBI:597326"/>
    </cofactor>
</comment>
<comment type="catalytic activity">
    <reaction evidence="7 8">
        <text>N(6)-[(R)-lipoyl]-L-lysyl-[glycine-cleavage complex H protein] + glycine + H(+) = N(6)-[(R)-S(8)-aminomethyldihydrolipoyl]-L-lysyl-[glycine-cleavage complex H protein] + CO2</text>
        <dbReference type="Rhea" id="RHEA:24304"/>
        <dbReference type="Rhea" id="RHEA-COMP:10494"/>
        <dbReference type="Rhea" id="RHEA-COMP:10495"/>
        <dbReference type="ChEBI" id="CHEBI:15378"/>
        <dbReference type="ChEBI" id="CHEBI:16526"/>
        <dbReference type="ChEBI" id="CHEBI:57305"/>
        <dbReference type="ChEBI" id="CHEBI:83099"/>
        <dbReference type="ChEBI" id="CHEBI:83143"/>
        <dbReference type="EC" id="1.4.4.2"/>
    </reaction>
</comment>
<dbReference type="PANTHER" id="PTHR11773">
    <property type="entry name" value="GLYCINE DEHYDROGENASE, DECARBOXYLATING"/>
    <property type="match status" value="1"/>
</dbReference>
<evidence type="ECO:0000256" key="6">
    <source>
        <dbReference type="ARBA" id="ARBA00023002"/>
    </source>
</evidence>
<dbReference type="Gene3D" id="3.40.640.10">
    <property type="entry name" value="Type I PLP-dependent aspartate aminotransferase-like (Major domain)"/>
    <property type="match status" value="2"/>
</dbReference>
<evidence type="ECO:0000256" key="5">
    <source>
        <dbReference type="ARBA" id="ARBA00022898"/>
    </source>
</evidence>